<dbReference type="AlphaFoldDB" id="A0AA87AUF1"/>
<evidence type="ECO:0000256" key="6">
    <source>
        <dbReference type="SAM" id="Phobius"/>
    </source>
</evidence>
<keyword evidence="4" id="KW-0732">Signal</keyword>
<evidence type="ECO:0000256" key="3">
    <source>
        <dbReference type="ARBA" id="ARBA00022525"/>
    </source>
</evidence>
<keyword evidence="6" id="KW-1133">Transmembrane helix</keyword>
<evidence type="ECO:0000256" key="4">
    <source>
        <dbReference type="ARBA" id="ARBA00022729"/>
    </source>
</evidence>
<keyword evidence="5" id="KW-0572">Peptidoglycan-anchor</keyword>
<organism evidence="8 9">
    <name type="scientific">Gemella haemolysans M341</name>
    <dbReference type="NCBI Taxonomy" id="562981"/>
    <lineage>
        <taxon>Bacteria</taxon>
        <taxon>Bacillati</taxon>
        <taxon>Bacillota</taxon>
        <taxon>Bacilli</taxon>
        <taxon>Bacillales</taxon>
        <taxon>Gemellaceae</taxon>
        <taxon>Gemella</taxon>
    </lineage>
</organism>
<gene>
    <name evidence="8" type="ORF">HMPREF0428_01546</name>
</gene>
<feature type="domain" description="Gram-positive cocci surface proteins LPxTG" evidence="7">
    <location>
        <begin position="53"/>
        <end position="87"/>
    </location>
</feature>
<keyword evidence="6" id="KW-0472">Membrane</keyword>
<evidence type="ECO:0000256" key="1">
    <source>
        <dbReference type="ARBA" id="ARBA00004168"/>
    </source>
</evidence>
<dbReference type="NCBIfam" id="TIGR01167">
    <property type="entry name" value="LPXTG_anchor"/>
    <property type="match status" value="1"/>
</dbReference>
<dbReference type="PROSITE" id="PS50847">
    <property type="entry name" value="GRAM_POS_ANCHORING"/>
    <property type="match status" value="1"/>
</dbReference>
<dbReference type="RefSeq" id="WP_003147691.1">
    <property type="nucleotide sequence ID" value="NZ_GL883585.1"/>
</dbReference>
<evidence type="ECO:0000313" key="9">
    <source>
        <dbReference type="Proteomes" id="UP000004773"/>
    </source>
</evidence>
<keyword evidence="6" id="KW-0812">Transmembrane</keyword>
<evidence type="ECO:0000259" key="7">
    <source>
        <dbReference type="PROSITE" id="PS50847"/>
    </source>
</evidence>
<evidence type="ECO:0000313" key="8">
    <source>
        <dbReference type="EMBL" id="EGF86749.1"/>
    </source>
</evidence>
<dbReference type="Proteomes" id="UP000004773">
    <property type="component" value="Unassembled WGS sequence"/>
</dbReference>
<reference evidence="8 9" key="1">
    <citation type="submission" date="2011-03" db="EMBL/GenBank/DDBJ databases">
        <title>The Genome Sequence of Gemella haemolysans M341.</title>
        <authorList>
            <consortium name="The Broad Institute Genome Sequencing Platform"/>
            <consortium name="The Broad Institute Genome Sequencing Center for Infectious Disease"/>
            <person name="Earl A."/>
            <person name="Ward D."/>
            <person name="Feldgarden M."/>
            <person name="Gevers D."/>
            <person name="Sibley C.D."/>
            <person name="Field T.R."/>
            <person name="Grinwis M."/>
            <person name="Eshaghurshan C.S."/>
            <person name="Surette M.G."/>
            <person name="Young S.K."/>
            <person name="Zeng Q."/>
            <person name="Gargeya S."/>
            <person name="Fitzgerald M."/>
            <person name="Haas B."/>
            <person name="Abouelleil A."/>
            <person name="Alvarado L."/>
            <person name="Arachchi H.M."/>
            <person name="Berlin A."/>
            <person name="Brown A."/>
            <person name="Chapman S.B."/>
            <person name="Chen Z."/>
            <person name="Dunbar C."/>
            <person name="Freedman E."/>
            <person name="Gearin G."/>
            <person name="Gellesch M."/>
            <person name="Goldberg J."/>
            <person name="Griggs A."/>
            <person name="Gujja S."/>
            <person name="Heilman E.R."/>
            <person name="Heiman D."/>
            <person name="Howarth C."/>
            <person name="Larson L."/>
            <person name="Lui A."/>
            <person name="MacDonald P.J.P."/>
            <person name="Mehta T."/>
            <person name="Montmayeur A."/>
            <person name="Murphy C."/>
            <person name="Neiman D."/>
            <person name="Pearson M."/>
            <person name="Priest M."/>
            <person name="Roberts A."/>
            <person name="Saif S."/>
            <person name="Shea T."/>
            <person name="Shenoy N."/>
            <person name="Sisk P."/>
            <person name="Stolte C."/>
            <person name="Sykes S."/>
            <person name="White J."/>
            <person name="Yandava C."/>
            <person name="Wortman J."/>
            <person name="Nusbaum C."/>
            <person name="Birren B."/>
        </authorList>
    </citation>
    <scope>NUCLEOTIDE SEQUENCE [LARGE SCALE GENOMIC DNA]</scope>
    <source>
        <strain evidence="8 9">M341</strain>
    </source>
</reference>
<comment type="caution">
    <text evidence="8">The sequence shown here is derived from an EMBL/GenBank/DDBJ whole genome shotgun (WGS) entry which is preliminary data.</text>
</comment>
<dbReference type="InterPro" id="IPR019931">
    <property type="entry name" value="LPXTG_anchor"/>
</dbReference>
<dbReference type="EMBL" id="ACRO01000037">
    <property type="protein sequence ID" value="EGF86749.1"/>
    <property type="molecule type" value="Genomic_DNA"/>
</dbReference>
<name>A0AA87AUF1_9BACL</name>
<evidence type="ECO:0000256" key="5">
    <source>
        <dbReference type="ARBA" id="ARBA00023088"/>
    </source>
</evidence>
<evidence type="ECO:0000256" key="2">
    <source>
        <dbReference type="ARBA" id="ARBA00022512"/>
    </source>
</evidence>
<proteinExistence type="predicted"/>
<sequence>MWKDKIRPTGTGIRTETYGSNGRYEFVRTVVGEGGNVRHIFGKVTNEKLGQRLANTGTTETNTGLAGLGLAILGGLLAVARRKNDKN</sequence>
<feature type="transmembrane region" description="Helical" evidence="6">
    <location>
        <begin position="63"/>
        <end position="80"/>
    </location>
</feature>
<protein>
    <recommendedName>
        <fullName evidence="7">Gram-positive cocci surface proteins LPxTG domain-containing protein</fullName>
    </recommendedName>
</protein>
<keyword evidence="3" id="KW-0964">Secreted</keyword>
<accession>A0AA87AUF1</accession>
<dbReference type="Pfam" id="PF00746">
    <property type="entry name" value="Gram_pos_anchor"/>
    <property type="match status" value="1"/>
</dbReference>
<keyword evidence="2" id="KW-0134">Cell wall</keyword>
<comment type="subcellular location">
    <subcellularLocation>
        <location evidence="1">Secreted</location>
        <location evidence="1">Cell wall</location>
        <topology evidence="1">Peptidoglycan-anchor</topology>
    </subcellularLocation>
</comment>